<dbReference type="InterPro" id="IPR003841">
    <property type="entry name" value="Na/Pi_transpt"/>
</dbReference>
<dbReference type="Pfam" id="PF02690">
    <property type="entry name" value="Na_Pi_cotrans"/>
    <property type="match status" value="2"/>
</dbReference>
<comment type="caution">
    <text evidence="8">The sequence shown here is derived from an EMBL/GenBank/DDBJ whole genome shotgun (WGS) entry which is preliminary data.</text>
</comment>
<feature type="transmembrane region" description="Helical" evidence="6">
    <location>
        <begin position="177"/>
        <end position="202"/>
    </location>
</feature>
<evidence type="ECO:0000313" key="8">
    <source>
        <dbReference type="EMBL" id="GBF32915.1"/>
    </source>
</evidence>
<dbReference type="EMBL" id="BFAV01000071">
    <property type="protein sequence ID" value="GBF32915.1"/>
    <property type="molecule type" value="Genomic_DNA"/>
</dbReference>
<proteinExistence type="predicted"/>
<keyword evidence="9" id="KW-1185">Reference proteome</keyword>
<feature type="transmembrane region" description="Helical" evidence="6">
    <location>
        <begin position="51"/>
        <end position="84"/>
    </location>
</feature>
<feature type="transmembrane region" description="Helical" evidence="6">
    <location>
        <begin position="6"/>
        <end position="30"/>
    </location>
</feature>
<organism evidence="8 9">
    <name type="scientific">Desulfocucumis palustris</name>
    <dbReference type="NCBI Taxonomy" id="1898651"/>
    <lineage>
        <taxon>Bacteria</taxon>
        <taxon>Bacillati</taxon>
        <taxon>Bacillota</taxon>
        <taxon>Clostridia</taxon>
        <taxon>Eubacteriales</taxon>
        <taxon>Desulfocucumaceae</taxon>
        <taxon>Desulfocucumis</taxon>
    </lineage>
</organism>
<evidence type="ECO:0000256" key="4">
    <source>
        <dbReference type="ARBA" id="ARBA00022989"/>
    </source>
</evidence>
<dbReference type="PANTHER" id="PTHR10010">
    <property type="entry name" value="SOLUTE CARRIER FAMILY 34 SODIUM PHOSPHATE , MEMBER 2-RELATED"/>
    <property type="match status" value="1"/>
</dbReference>
<reference evidence="9" key="1">
    <citation type="submission" date="2018-02" db="EMBL/GenBank/DDBJ databases">
        <title>Genome sequence of Desulfocucumis palustris strain NAW-5.</title>
        <authorList>
            <person name="Watanabe M."/>
            <person name="Kojima H."/>
            <person name="Fukui M."/>
        </authorList>
    </citation>
    <scope>NUCLEOTIDE SEQUENCE [LARGE SCALE GENOMIC DNA]</scope>
    <source>
        <strain evidence="9">NAW-5</strain>
    </source>
</reference>
<feature type="transmembrane region" description="Helical" evidence="6">
    <location>
        <begin position="214"/>
        <end position="232"/>
    </location>
</feature>
<dbReference type="PANTHER" id="PTHR10010:SF46">
    <property type="entry name" value="SODIUM-DEPENDENT PHOSPHATE TRANSPORT PROTEIN 2B"/>
    <property type="match status" value="1"/>
</dbReference>
<dbReference type="NCBIfam" id="NF037997">
    <property type="entry name" value="Na_Pi_symport"/>
    <property type="match status" value="1"/>
</dbReference>
<dbReference type="NCBIfam" id="TIGR00704">
    <property type="entry name" value="NaPi_cotrn_rel"/>
    <property type="match status" value="1"/>
</dbReference>
<accession>A0A2L2X9N9</accession>
<evidence type="ECO:0000256" key="5">
    <source>
        <dbReference type="ARBA" id="ARBA00023136"/>
    </source>
</evidence>
<keyword evidence="3 6" id="KW-0812">Transmembrane</keyword>
<feature type="transmembrane region" description="Helical" evidence="6">
    <location>
        <begin position="138"/>
        <end position="157"/>
    </location>
</feature>
<evidence type="ECO:0000256" key="3">
    <source>
        <dbReference type="ARBA" id="ARBA00022692"/>
    </source>
</evidence>
<feature type="domain" description="PhoU" evidence="7">
    <location>
        <begin position="349"/>
        <end position="425"/>
    </location>
</feature>
<dbReference type="AlphaFoldDB" id="A0A2L2X9N9"/>
<comment type="subcellular location">
    <subcellularLocation>
        <location evidence="1">Cell membrane</location>
        <topology evidence="1">Multi-pass membrane protein</topology>
    </subcellularLocation>
</comment>
<feature type="domain" description="PhoU" evidence="7">
    <location>
        <begin position="449"/>
        <end position="534"/>
    </location>
</feature>
<dbReference type="InterPro" id="IPR038078">
    <property type="entry name" value="PhoU-like_sf"/>
</dbReference>
<gene>
    <name evidence="8" type="ORF">DCCM_2012</name>
</gene>
<dbReference type="SUPFAM" id="SSF109755">
    <property type="entry name" value="PhoU-like"/>
    <property type="match status" value="1"/>
</dbReference>
<sequence length="560" mass="62026">MVVMWHVILLGLVGGMGLLLYGMTIMSEGLQKIAGSKLRQVLSSLTHNRFSGLLVGSLVTILFQSSTATTVILVGLTSAAVISLRQTLAVILGSDIGTTVTAQLIALKVTEIALPIVGIGATIIFFSKRDKYRRYGQVLMGFGLMFLGLKIMSEVMMPLRDNPFFPQMMANMSKFPLLAMFVAAIFTFLIHSSAAAVGIIMLMGMQHLIDLHAAIYLLFGANIGTSFTAILSSLGSTREAQRVAVAHLVFKLSGVLLMLPFVGPFEKLIEKLSTSPAYQVANVHTIFNIAIAVVFLPFIPQFARLLERIVPEKQGEKKFKPRYLDQSLIKTPSIALGLATKEIIVLWDYVMDMTKSIAAIFEKNDLSLLQQVNKTEDKVDILYRETSEYLTSLLRQPLSRPEFLKCMGLINIVNDLEHIGDIIEKNVTYLAQCKIDGQCNFSEEGWDEISIMHKRVCDLMQMANTSLVTSNREMAAKVIKLQVEIEKMERHLRVLHIHRLRIGTQESETSSSTHLDLINALLQISVHTRNIAMEIANENLEMSASGERLDMTAIASGSGY</sequence>
<keyword evidence="4 6" id="KW-1133">Transmembrane helix</keyword>
<evidence type="ECO:0000259" key="7">
    <source>
        <dbReference type="Pfam" id="PF01895"/>
    </source>
</evidence>
<name>A0A2L2X9N9_9FIRM</name>
<evidence type="ECO:0000313" key="9">
    <source>
        <dbReference type="Proteomes" id="UP000239549"/>
    </source>
</evidence>
<keyword evidence="5 6" id="KW-0472">Membrane</keyword>
<dbReference type="GO" id="GO:0044341">
    <property type="term" value="P:sodium-dependent phosphate transport"/>
    <property type="evidence" value="ECO:0007669"/>
    <property type="project" value="InterPro"/>
</dbReference>
<keyword evidence="2" id="KW-1003">Cell membrane</keyword>
<feature type="transmembrane region" description="Helical" evidence="6">
    <location>
        <begin position="104"/>
        <end position="126"/>
    </location>
</feature>
<evidence type="ECO:0000256" key="1">
    <source>
        <dbReference type="ARBA" id="ARBA00004651"/>
    </source>
</evidence>
<dbReference type="GO" id="GO:0005436">
    <property type="term" value="F:sodium:phosphate symporter activity"/>
    <property type="evidence" value="ECO:0007669"/>
    <property type="project" value="InterPro"/>
</dbReference>
<dbReference type="Gene3D" id="1.20.58.220">
    <property type="entry name" value="Phosphate transport system protein phou homolog 2, domain 2"/>
    <property type="match status" value="1"/>
</dbReference>
<protein>
    <submittedName>
        <fullName evidence="8">Sodium-dependent phosphate transporter</fullName>
    </submittedName>
</protein>
<evidence type="ECO:0000256" key="6">
    <source>
        <dbReference type="SAM" id="Phobius"/>
    </source>
</evidence>
<evidence type="ECO:0000256" key="2">
    <source>
        <dbReference type="ARBA" id="ARBA00022475"/>
    </source>
</evidence>
<dbReference type="InterPro" id="IPR026022">
    <property type="entry name" value="PhoU_dom"/>
</dbReference>
<dbReference type="GO" id="GO:0005886">
    <property type="term" value="C:plasma membrane"/>
    <property type="evidence" value="ECO:0007669"/>
    <property type="project" value="UniProtKB-SubCell"/>
</dbReference>
<dbReference type="Proteomes" id="UP000239549">
    <property type="component" value="Unassembled WGS sequence"/>
</dbReference>
<dbReference type="InterPro" id="IPR004633">
    <property type="entry name" value="NaPi_cotrn-rel/YqeW-like"/>
</dbReference>
<feature type="transmembrane region" description="Helical" evidence="6">
    <location>
        <begin position="244"/>
        <end position="265"/>
    </location>
</feature>
<feature type="transmembrane region" description="Helical" evidence="6">
    <location>
        <begin position="277"/>
        <end position="299"/>
    </location>
</feature>
<dbReference type="Pfam" id="PF01895">
    <property type="entry name" value="PhoU"/>
    <property type="match status" value="2"/>
</dbReference>